<dbReference type="PROSITE" id="PS50082">
    <property type="entry name" value="WD_REPEATS_2"/>
    <property type="match status" value="1"/>
</dbReference>
<dbReference type="Gene3D" id="2.130.10.10">
    <property type="entry name" value="YVTN repeat-like/Quinoprotein amine dehydrogenase"/>
    <property type="match status" value="2"/>
</dbReference>
<dbReference type="GO" id="GO:0035721">
    <property type="term" value="P:intraciliary retrograde transport"/>
    <property type="evidence" value="ECO:0007669"/>
    <property type="project" value="TreeGrafter"/>
</dbReference>
<evidence type="ECO:0000256" key="5">
    <source>
        <dbReference type="ARBA" id="ARBA00023069"/>
    </source>
</evidence>
<dbReference type="Gene3D" id="1.25.40.470">
    <property type="match status" value="1"/>
</dbReference>
<dbReference type="Pfam" id="PF25144">
    <property type="entry name" value="Zn_ribbon_IFT122"/>
    <property type="match status" value="1"/>
</dbReference>
<proteinExistence type="predicted"/>
<dbReference type="InterPro" id="IPR056153">
    <property type="entry name" value="Beta-prop_IFT122_1st"/>
</dbReference>
<dbReference type="Pfam" id="PF25295">
    <property type="entry name" value="TPR_IFT122"/>
    <property type="match status" value="1"/>
</dbReference>
<evidence type="ECO:0000259" key="7">
    <source>
        <dbReference type="Pfam" id="PF23377"/>
    </source>
</evidence>
<dbReference type="GO" id="GO:0097730">
    <property type="term" value="C:non-motile cilium"/>
    <property type="evidence" value="ECO:0007669"/>
    <property type="project" value="TreeGrafter"/>
</dbReference>
<dbReference type="SUPFAM" id="SSF50978">
    <property type="entry name" value="WD40 repeat-like"/>
    <property type="match status" value="1"/>
</dbReference>
<evidence type="ECO:0000313" key="11">
    <source>
        <dbReference type="EMBL" id="CAD7229094.1"/>
    </source>
</evidence>
<feature type="domain" description="IFT122 zinc ribbon" evidence="9">
    <location>
        <begin position="988"/>
        <end position="1031"/>
    </location>
</feature>
<accession>A0A7R8WCJ2</accession>
<dbReference type="InterPro" id="IPR056152">
    <property type="entry name" value="Beta-prop_IFT122_2nd"/>
</dbReference>
<dbReference type="Pfam" id="PF25143">
    <property type="entry name" value="Zn_ribbon_IFT122_C"/>
    <property type="match status" value="1"/>
</dbReference>
<keyword evidence="5" id="KW-0969">Cilium</keyword>
<dbReference type="PROSITE" id="PS50294">
    <property type="entry name" value="WD_REPEATS_REGION"/>
    <property type="match status" value="1"/>
</dbReference>
<dbReference type="InterPro" id="IPR011990">
    <property type="entry name" value="TPR-like_helical_dom_sf"/>
</dbReference>
<sequence>MRAIPTWVDKVHDRDKTEQCIYDLCFRPDGSQLIVGAGSRVLVYDTTDGSLIQPLKGHKDSVLCVCYARDGKRFASGGADKQVIIWTSKLEGILKYSHNDAIQCMAYNPVSHQLASCAISDFGLWSAEQKNVNKTKVSSRINACAWTDDGLYLALGHSNGSISIRNKAGEEKNRIERPEGSHSPIHCLAWNPNRDDPHDILAVGDWGQTLSFYTLSGKPGRTESAPFIPEKEFVWGTLGRTTPGSGAVLQSLMGISWYALFRFFFLLCVEPLAVGCQDGTIAYYHLIFGTVHALYRERYSYRENMTDVIIQHLITGEKVRIRCRDLVKRIAIYKHRLAVQLPERVVVYELCSDETEDMRYKVKDRINKKLECNLLVICAKHLILCQERRLQSLSPNGQVEREWVVGAPIRYIKVVGGAPGREGMILGLKNGQVIKLFVDNPFPLPLLNAPSAIRCLDLSMSRQKLAVVDDTNTLLVYSLTSKELLYQEPNANSVAWNSQLDDLICFSGADVLTIKAADFPGHQQALSGFVVGFTGSRIFCLHLYTMESVEIPLSSPMYQFIERKKFDDAFSVACLGVTDGDWMTLAASAMEGLNLKVARKAMTRTKDLVRLELLDSVEERMQGETADANVFAGEILAYQGKFADAARSFVKAKRPDLALEMYTDLRMFDLAQEFAGAGGESRDLLRKKADWAKHVDPRAAAEMYLNAGETLRAIEIMGEKGWVEMLVETGRKLDKADVEALRACALHLRRLGQASFAVDLYRQLGELETVAAILVEEGQWDEAFLLCEKNPEFNPRVYVPYARFLAESDKFIEAQRAFHKAGRPDEAARVLGQLTLNAVEENRFRDAGYYYWVLSMQDLDLAAQEEEPRGRDQRMALFLEHQRKAEVYYTYHVIQRYTEEPFTSYSSEQLFNIARFLVHALMGFTAIKGVSRFYSLYALARQARNLGAFKTANYALNKIHSLRVPTNYQEAVAVATLGIRGKPFVDDEDLLPFCYRCSASNPLVNPRGDVCNNCGHAFIHSFSHFEVLPLVEFAADPAEGLSDVDTVRLIESAPSVRAGKSPLSRGPQWREETGSGGEVLRLEDDGDDDAMEGYTGGVALQRSPRRPKHSESPEAHNANPFGGKILGLEDGEPQPIVLLSRSALASLEPSEVIIAKWPQPVGNRYFKNLMPEMSLTLCPSCFRFFLTEDWELTVLQHGHCPFCRLKVGEDEPGSDDED</sequence>
<organism evidence="11">
    <name type="scientific">Cyprideis torosa</name>
    <dbReference type="NCBI Taxonomy" id="163714"/>
    <lineage>
        <taxon>Eukaryota</taxon>
        <taxon>Metazoa</taxon>
        <taxon>Ecdysozoa</taxon>
        <taxon>Arthropoda</taxon>
        <taxon>Crustacea</taxon>
        <taxon>Oligostraca</taxon>
        <taxon>Ostracoda</taxon>
        <taxon>Podocopa</taxon>
        <taxon>Podocopida</taxon>
        <taxon>Cytherocopina</taxon>
        <taxon>Cytheroidea</taxon>
        <taxon>Cytherideidae</taxon>
        <taxon>Cyprideis</taxon>
    </lineage>
</organism>
<feature type="domain" description="IFT122 second beta-propeller" evidence="7">
    <location>
        <begin position="292"/>
        <end position="546"/>
    </location>
</feature>
<dbReference type="GO" id="GO:0061512">
    <property type="term" value="P:protein localization to cilium"/>
    <property type="evidence" value="ECO:0007669"/>
    <property type="project" value="TreeGrafter"/>
</dbReference>
<dbReference type="InterPro" id="IPR001680">
    <property type="entry name" value="WD40_rpt"/>
</dbReference>
<dbReference type="SUPFAM" id="SSF48452">
    <property type="entry name" value="TPR-like"/>
    <property type="match status" value="1"/>
</dbReference>
<dbReference type="InterPro" id="IPR015943">
    <property type="entry name" value="WD40/YVTN_repeat-like_dom_sf"/>
</dbReference>
<dbReference type="InterPro" id="IPR036322">
    <property type="entry name" value="WD40_repeat_dom_sf"/>
</dbReference>
<evidence type="ECO:0000256" key="3">
    <source>
        <dbReference type="ARBA" id="ARBA00022574"/>
    </source>
</evidence>
<keyword evidence="4" id="KW-0677">Repeat</keyword>
<dbReference type="GO" id="GO:0030991">
    <property type="term" value="C:intraciliary transport particle A"/>
    <property type="evidence" value="ECO:0007669"/>
    <property type="project" value="TreeGrafter"/>
</dbReference>
<evidence type="ECO:0000256" key="4">
    <source>
        <dbReference type="ARBA" id="ARBA00022737"/>
    </source>
</evidence>
<feature type="domain" description="IFT122 first beta-propeller" evidence="8">
    <location>
        <begin position="13"/>
        <end position="193"/>
    </location>
</feature>
<dbReference type="Pfam" id="PF23377">
    <property type="entry name" value="Beta-prop_IFT122_2nd"/>
    <property type="match status" value="1"/>
</dbReference>
<feature type="domain" description="Intraflagellar transport protein 122 homolog TPR" evidence="10">
    <location>
        <begin position="554"/>
        <end position="932"/>
    </location>
</feature>
<keyword evidence="6" id="KW-0966">Cell projection</keyword>
<evidence type="ECO:0000259" key="10">
    <source>
        <dbReference type="Pfam" id="PF25295"/>
    </source>
</evidence>
<evidence type="ECO:0000256" key="6">
    <source>
        <dbReference type="ARBA" id="ARBA00023273"/>
    </source>
</evidence>
<comment type="subcellular location">
    <subcellularLocation>
        <location evidence="1">Cell projection</location>
        <location evidence="1">Cilium</location>
    </subcellularLocation>
</comment>
<evidence type="ECO:0000259" key="9">
    <source>
        <dbReference type="Pfam" id="PF25144"/>
    </source>
</evidence>
<dbReference type="OrthoDB" id="10255582at2759"/>
<dbReference type="SMART" id="SM00320">
    <property type="entry name" value="WD40"/>
    <property type="match status" value="6"/>
</dbReference>
<evidence type="ECO:0000256" key="1">
    <source>
        <dbReference type="ARBA" id="ARBA00004138"/>
    </source>
</evidence>
<dbReference type="InterPro" id="IPR039857">
    <property type="entry name" value="Ift122/121"/>
</dbReference>
<protein>
    <recommendedName>
        <fullName evidence="2">Intraflagellar transport protein 122 homolog</fullName>
    </recommendedName>
</protein>
<evidence type="ECO:0000259" key="8">
    <source>
        <dbReference type="Pfam" id="PF23381"/>
    </source>
</evidence>
<gene>
    <name evidence="11" type="ORF">CTOB1V02_LOCUS6967</name>
</gene>
<evidence type="ECO:0000256" key="2">
    <source>
        <dbReference type="ARBA" id="ARBA00019442"/>
    </source>
</evidence>
<dbReference type="Pfam" id="PF23381">
    <property type="entry name" value="Beta-prop_IFT122_1st"/>
    <property type="match status" value="1"/>
</dbReference>
<reference evidence="11" key="1">
    <citation type="submission" date="2020-11" db="EMBL/GenBank/DDBJ databases">
        <authorList>
            <person name="Tran Van P."/>
        </authorList>
    </citation>
    <scope>NUCLEOTIDE SEQUENCE</scope>
</reference>
<dbReference type="InterPro" id="IPR056838">
    <property type="entry name" value="Zn_ribbon_IFT122"/>
</dbReference>
<dbReference type="PANTHER" id="PTHR12764">
    <property type="entry name" value="WD REPEAT DOMAIN-RELATED"/>
    <property type="match status" value="1"/>
</dbReference>
<dbReference type="EMBL" id="OB661865">
    <property type="protein sequence ID" value="CAD7229094.1"/>
    <property type="molecule type" value="Genomic_DNA"/>
</dbReference>
<dbReference type="AlphaFoldDB" id="A0A7R8WCJ2"/>
<dbReference type="InterPro" id="IPR057411">
    <property type="entry name" value="TPR_IFT122"/>
</dbReference>
<keyword evidence="3" id="KW-0853">WD repeat</keyword>
<name>A0A7R8WCJ2_9CRUS</name>
<dbReference type="GO" id="GO:1905515">
    <property type="term" value="P:non-motile cilium assembly"/>
    <property type="evidence" value="ECO:0007669"/>
    <property type="project" value="TreeGrafter"/>
</dbReference>
<dbReference type="PANTHER" id="PTHR12764:SF4">
    <property type="entry name" value="INTRAFLAGELLAR TRANSPORT PROTEIN 122 HOMOLOG"/>
    <property type="match status" value="1"/>
</dbReference>